<dbReference type="PANTHER" id="PTHR47870">
    <property type="entry name" value="CYTOCHROME C-TYPE BIOGENESIS PROTEIN CCMH"/>
    <property type="match status" value="1"/>
</dbReference>
<evidence type="ECO:0000256" key="5">
    <source>
        <dbReference type="ARBA" id="ARBA00022748"/>
    </source>
</evidence>
<keyword evidence="2 7" id="KW-0349">Heme</keyword>
<feature type="domain" description="CcmH/CycL/Ccl2/NrfF N-terminal" evidence="8">
    <location>
        <begin position="14"/>
        <end position="144"/>
    </location>
</feature>
<keyword evidence="7" id="KW-0472">Membrane</keyword>
<comment type="similarity">
    <text evidence="1 7">Belongs to the CcmH/CycL/Ccl2/NrfF family.</text>
</comment>
<dbReference type="RefSeq" id="WP_306729240.1">
    <property type="nucleotide sequence ID" value="NZ_JAVDDT010000010.1"/>
</dbReference>
<evidence type="ECO:0000256" key="2">
    <source>
        <dbReference type="ARBA" id="ARBA00022617"/>
    </source>
</evidence>
<dbReference type="PANTHER" id="PTHR47870:SF1">
    <property type="entry name" value="CYTOCHROME C-TYPE BIOGENESIS PROTEIN CCMH"/>
    <property type="match status" value="1"/>
</dbReference>
<evidence type="ECO:0000256" key="6">
    <source>
        <dbReference type="ARBA" id="ARBA00023004"/>
    </source>
</evidence>
<evidence type="ECO:0000313" key="9">
    <source>
        <dbReference type="EMBL" id="MDQ2070744.1"/>
    </source>
</evidence>
<proteinExistence type="inferred from homology"/>
<keyword evidence="10" id="KW-1185">Reference proteome</keyword>
<comment type="caution">
    <text evidence="9">The sequence shown here is derived from an EMBL/GenBank/DDBJ whole genome shotgun (WGS) entry which is preliminary data.</text>
</comment>
<sequence length="147" mass="16462">MIKPSLCAVLLAALLAVFSAGLPAVSGDQSLEDPALEARYQRLVSELRCLVCQNENIAESNAELARDLRGRVREMLLDGASDREIKQYMTDRYGDFVLYRPPMRADTLPLWFGPLVLLFIGGIVLVVTLRRRARLEAEEEARLEDGE</sequence>
<reference evidence="9 10" key="1">
    <citation type="submission" date="2023-08" db="EMBL/GenBank/DDBJ databases">
        <title>Whole-genome sequencing of halo(alkali)philic microorganisms from hypersaline lakes.</title>
        <authorList>
            <person name="Sorokin D.Y."/>
            <person name="Abbas B."/>
            <person name="Merkel A.Y."/>
        </authorList>
    </citation>
    <scope>NUCLEOTIDE SEQUENCE [LARGE SCALE GENOMIC DNA]</scope>
    <source>
        <strain evidence="9 10">AB-CW4</strain>
    </source>
</reference>
<feature type="chain" id="PRO_5044983411" description="Cytochrome c-type biogenesis protein" evidence="7">
    <location>
        <begin position="20"/>
        <end position="147"/>
    </location>
</feature>
<evidence type="ECO:0000256" key="4">
    <source>
        <dbReference type="ARBA" id="ARBA00022729"/>
    </source>
</evidence>
<evidence type="ECO:0000256" key="1">
    <source>
        <dbReference type="ARBA" id="ARBA00010342"/>
    </source>
</evidence>
<dbReference type="CDD" id="cd16378">
    <property type="entry name" value="CcmH_N"/>
    <property type="match status" value="1"/>
</dbReference>
<dbReference type="EMBL" id="JAVDDT010000010">
    <property type="protein sequence ID" value="MDQ2070744.1"/>
    <property type="molecule type" value="Genomic_DNA"/>
</dbReference>
<keyword evidence="5" id="KW-0201">Cytochrome c-type biogenesis</keyword>
<comment type="function">
    <text evidence="7">Possible subunit of a heme lyase.</text>
</comment>
<dbReference type="Pfam" id="PF03918">
    <property type="entry name" value="CcmH"/>
    <property type="match status" value="1"/>
</dbReference>
<evidence type="ECO:0000256" key="7">
    <source>
        <dbReference type="RuleBase" id="RU364112"/>
    </source>
</evidence>
<keyword evidence="4 7" id="KW-0732">Signal</keyword>
<evidence type="ECO:0000313" key="10">
    <source>
        <dbReference type="Proteomes" id="UP001239019"/>
    </source>
</evidence>
<feature type="transmembrane region" description="Helical" evidence="7">
    <location>
        <begin position="108"/>
        <end position="129"/>
    </location>
</feature>
<dbReference type="InterPro" id="IPR051263">
    <property type="entry name" value="C-type_cytochrome_biogenesis"/>
</dbReference>
<keyword evidence="3 7" id="KW-0479">Metal-binding</keyword>
<evidence type="ECO:0000256" key="3">
    <source>
        <dbReference type="ARBA" id="ARBA00022723"/>
    </source>
</evidence>
<gene>
    <name evidence="9" type="ORF">RBH19_12760</name>
</gene>
<dbReference type="InterPro" id="IPR038297">
    <property type="entry name" value="CcmH/CycL/NrfF/Ccl2_sf"/>
</dbReference>
<keyword evidence="7" id="KW-1133">Transmembrane helix</keyword>
<dbReference type="Gene3D" id="1.10.8.640">
    <property type="entry name" value="Cytochrome C biogenesis protein"/>
    <property type="match status" value="1"/>
</dbReference>
<dbReference type="InterPro" id="IPR005616">
    <property type="entry name" value="CcmH/CycL/Ccl2/NrfF_N"/>
</dbReference>
<organism evidence="9 10">
    <name type="scientific">Natronospira bacteriovora</name>
    <dbReference type="NCBI Taxonomy" id="3069753"/>
    <lineage>
        <taxon>Bacteria</taxon>
        <taxon>Pseudomonadati</taxon>
        <taxon>Pseudomonadota</taxon>
        <taxon>Gammaproteobacteria</taxon>
        <taxon>Natronospirales</taxon>
        <taxon>Natronospiraceae</taxon>
        <taxon>Natronospira</taxon>
    </lineage>
</organism>
<evidence type="ECO:0000259" key="8">
    <source>
        <dbReference type="Pfam" id="PF03918"/>
    </source>
</evidence>
<name>A0ABU0W9N3_9GAMM</name>
<dbReference type="Proteomes" id="UP001239019">
    <property type="component" value="Unassembled WGS sequence"/>
</dbReference>
<protein>
    <recommendedName>
        <fullName evidence="7">Cytochrome c-type biogenesis protein</fullName>
    </recommendedName>
</protein>
<keyword evidence="7" id="KW-0812">Transmembrane</keyword>
<accession>A0ABU0W9N3</accession>
<keyword evidence="6 7" id="KW-0408">Iron</keyword>
<feature type="signal peptide" evidence="7">
    <location>
        <begin position="1"/>
        <end position="19"/>
    </location>
</feature>